<accession>A0A2K9N9X7</accession>
<sequence>MASAFVGHATLLLAVNLTHDLDPVLAGFLSHEVPTADELLDDQVLIGQVIRAPRGDMRLERTLAWLEQVWFNLADRSAVHPLVCQELDVRRHSPVIFDLDEGLIRAANLLDLLVRQCAGLKDMSALAGILSLLRQWQGDRRRETLLELERRCLPALEGDDGTPAAEQVRRIRFLAMEGALPADEYLGLHFDPQALPDWDMAELTRLIRTRYPLLRRSDVEAMVAARTPVARAAVA</sequence>
<organism evidence="1 2">
    <name type="scientific">Niveispirillum cyanobacteriorum</name>
    <dbReference type="NCBI Taxonomy" id="1612173"/>
    <lineage>
        <taxon>Bacteria</taxon>
        <taxon>Pseudomonadati</taxon>
        <taxon>Pseudomonadota</taxon>
        <taxon>Alphaproteobacteria</taxon>
        <taxon>Rhodospirillales</taxon>
        <taxon>Azospirillaceae</taxon>
        <taxon>Niveispirillum</taxon>
    </lineage>
</organism>
<evidence type="ECO:0000313" key="2">
    <source>
        <dbReference type="Proteomes" id="UP000234752"/>
    </source>
</evidence>
<protein>
    <submittedName>
        <fullName evidence="1">Uncharacterized protein</fullName>
    </submittedName>
</protein>
<dbReference type="KEGG" id="ncb:C0V82_05845"/>
<name>A0A2K9N9X7_9PROT</name>
<dbReference type="EMBL" id="CP025611">
    <property type="protein sequence ID" value="AUN29802.1"/>
    <property type="molecule type" value="Genomic_DNA"/>
</dbReference>
<proteinExistence type="predicted"/>
<keyword evidence="2" id="KW-1185">Reference proteome</keyword>
<dbReference type="Proteomes" id="UP000234752">
    <property type="component" value="Chromosome eg_1"/>
</dbReference>
<dbReference type="AlphaFoldDB" id="A0A2K9N9X7"/>
<evidence type="ECO:0000313" key="1">
    <source>
        <dbReference type="EMBL" id="AUN29802.1"/>
    </source>
</evidence>
<reference evidence="1 2" key="1">
    <citation type="submission" date="2017-12" db="EMBL/GenBank/DDBJ databases">
        <title>Genomes of bacteria within cyanobacterial aggregates.</title>
        <authorList>
            <person name="Cai H."/>
        </authorList>
    </citation>
    <scope>NUCLEOTIDE SEQUENCE [LARGE SCALE GENOMIC DNA]</scope>
    <source>
        <strain evidence="1 2">TH16</strain>
    </source>
</reference>
<gene>
    <name evidence="1" type="ORF">C0V82_05845</name>
</gene>